<dbReference type="Proteomes" id="UP000531561">
    <property type="component" value="Unassembled WGS sequence"/>
</dbReference>
<feature type="region of interest" description="Disordered" evidence="1">
    <location>
        <begin position="1"/>
        <end position="52"/>
    </location>
</feature>
<evidence type="ECO:0000313" key="2">
    <source>
        <dbReference type="EMBL" id="KAF5868896.1"/>
    </source>
</evidence>
<evidence type="ECO:0000313" key="3">
    <source>
        <dbReference type="Proteomes" id="UP000531561"/>
    </source>
</evidence>
<name>A0A8H6AKA7_9HELO</name>
<feature type="compositionally biased region" description="Low complexity" evidence="1">
    <location>
        <begin position="35"/>
        <end position="48"/>
    </location>
</feature>
<dbReference type="OrthoDB" id="3561769at2759"/>
<reference evidence="2 3" key="1">
    <citation type="journal article" date="2020" name="Phytopathology">
        <title>A high-quality genome resource of Botrytis fragariae, a new and rapidly spreading fungal pathogen causing strawberry gray mold in the U.S.A.</title>
        <authorList>
            <person name="Wu Y."/>
            <person name="Saski C.A."/>
            <person name="Schnabel G."/>
            <person name="Xiao S."/>
            <person name="Hu M."/>
        </authorList>
    </citation>
    <scope>NUCLEOTIDE SEQUENCE [LARGE SCALE GENOMIC DNA]</scope>
    <source>
        <strain evidence="2 3">BVB16</strain>
    </source>
</reference>
<protein>
    <submittedName>
        <fullName evidence="2">Uncharacterized protein</fullName>
    </submittedName>
</protein>
<accession>A0A8H6AKA7</accession>
<proteinExistence type="predicted"/>
<feature type="compositionally biased region" description="Polar residues" evidence="1">
    <location>
        <begin position="12"/>
        <end position="31"/>
    </location>
</feature>
<gene>
    <name evidence="2" type="ORF">Bfra_011861</name>
</gene>
<keyword evidence="3" id="KW-1185">Reference proteome</keyword>
<organism evidence="2 3">
    <name type="scientific">Botrytis fragariae</name>
    <dbReference type="NCBI Taxonomy" id="1964551"/>
    <lineage>
        <taxon>Eukaryota</taxon>
        <taxon>Fungi</taxon>
        <taxon>Dikarya</taxon>
        <taxon>Ascomycota</taxon>
        <taxon>Pezizomycotina</taxon>
        <taxon>Leotiomycetes</taxon>
        <taxon>Helotiales</taxon>
        <taxon>Sclerotiniaceae</taxon>
        <taxon>Botrytis</taxon>
    </lineage>
</organism>
<dbReference type="AlphaFoldDB" id="A0A8H6AKA7"/>
<dbReference type="GeneID" id="59265879"/>
<dbReference type="EMBL" id="JABFCT010000019">
    <property type="protein sequence ID" value="KAF5868896.1"/>
    <property type="molecule type" value="Genomic_DNA"/>
</dbReference>
<comment type="caution">
    <text evidence="2">The sequence shown here is derived from an EMBL/GenBank/DDBJ whole genome shotgun (WGS) entry which is preliminary data.</text>
</comment>
<sequence length="92" mass="10186">MTPSITIHDDNSITNPLDLSNFNGRSQSQLRLETPPSFNNSPSNYSSPPITPAVKAQASSYQCKREDRGKEWPKINGISFKGLMSSSGKYYC</sequence>
<dbReference type="RefSeq" id="XP_037187845.1">
    <property type="nucleotide sequence ID" value="XM_037342187.1"/>
</dbReference>
<evidence type="ECO:0000256" key="1">
    <source>
        <dbReference type="SAM" id="MobiDB-lite"/>
    </source>
</evidence>